<evidence type="ECO:0000313" key="5">
    <source>
        <dbReference type="Ensembl" id="ENSMMOP00000010782.1"/>
    </source>
</evidence>
<feature type="domain" description="VWFC" evidence="4">
    <location>
        <begin position="87"/>
        <end position="144"/>
    </location>
</feature>
<dbReference type="InterPro" id="IPR001007">
    <property type="entry name" value="VWF_dom"/>
</dbReference>
<dbReference type="PROSITE" id="PS50184">
    <property type="entry name" value="VWFC_2"/>
    <property type="match status" value="2"/>
</dbReference>
<comment type="subcellular location">
    <subcellularLocation>
        <location evidence="1">Secreted</location>
    </subcellularLocation>
</comment>
<dbReference type="SUPFAM" id="SSF57603">
    <property type="entry name" value="FnI-like domain"/>
    <property type="match status" value="4"/>
</dbReference>
<reference evidence="5" key="2">
    <citation type="submission" date="2025-09" db="UniProtKB">
        <authorList>
            <consortium name="Ensembl"/>
        </authorList>
    </citation>
    <scope>IDENTIFICATION</scope>
</reference>
<keyword evidence="3" id="KW-0732">Signal</keyword>
<organism evidence="5 6">
    <name type="scientific">Mola mola</name>
    <name type="common">Ocean sunfish</name>
    <name type="synonym">Tetraodon mola</name>
    <dbReference type="NCBI Taxonomy" id="94237"/>
    <lineage>
        <taxon>Eukaryota</taxon>
        <taxon>Metazoa</taxon>
        <taxon>Chordata</taxon>
        <taxon>Craniata</taxon>
        <taxon>Vertebrata</taxon>
        <taxon>Euteleostomi</taxon>
        <taxon>Actinopterygii</taxon>
        <taxon>Neopterygii</taxon>
        <taxon>Teleostei</taxon>
        <taxon>Neoteleostei</taxon>
        <taxon>Acanthomorphata</taxon>
        <taxon>Eupercaria</taxon>
        <taxon>Tetraodontiformes</taxon>
        <taxon>Molidae</taxon>
        <taxon>Mola</taxon>
    </lineage>
</organism>
<dbReference type="AlphaFoldDB" id="A0A3Q3WF54"/>
<dbReference type="OMA" id="CTERACL"/>
<reference evidence="5" key="1">
    <citation type="submission" date="2025-08" db="UniProtKB">
        <authorList>
            <consortium name="Ensembl"/>
        </authorList>
    </citation>
    <scope>IDENTIFICATION</scope>
</reference>
<sequence>YEEGYKWQPEGSCSRCTCVNGETVCTHTHCATPVCLHPTKTTERFYHPTDSCQSCGCTNGTVRCQRKPCPFAACSHPIVQECCRTCEGCLYEGRERAHGERWDDSSDPCAACVCREGSVRCERKRCPSSNCKHPVQRQCCMSCDGCMFQGKEYADGTEFADDNGPCGVCYCYGGEVVCTKIPCHGECSHPYKPPGQCCGECERVSAVTFLCPCIYLEPLSNCTAALIGNEVLATDDPCFTCHCKVQEHDLPSLTDEV</sequence>
<dbReference type="GO" id="GO:0030513">
    <property type="term" value="P:positive regulation of BMP signaling pathway"/>
    <property type="evidence" value="ECO:0007669"/>
    <property type="project" value="TreeGrafter"/>
</dbReference>
<dbReference type="Pfam" id="PF00093">
    <property type="entry name" value="VWC"/>
    <property type="match status" value="2"/>
</dbReference>
<dbReference type="GO" id="GO:0005576">
    <property type="term" value="C:extracellular region"/>
    <property type="evidence" value="ECO:0007669"/>
    <property type="project" value="UniProtKB-SubCell"/>
</dbReference>
<dbReference type="SMART" id="SM00214">
    <property type="entry name" value="VWC"/>
    <property type="match status" value="3"/>
</dbReference>
<dbReference type="Gene3D" id="2.10.70.10">
    <property type="entry name" value="Complement Module, domain 1"/>
    <property type="match status" value="2"/>
</dbReference>
<dbReference type="PANTHER" id="PTHR46698">
    <property type="entry name" value="CROSSVEINLESS 2"/>
    <property type="match status" value="1"/>
</dbReference>
<evidence type="ECO:0000256" key="2">
    <source>
        <dbReference type="ARBA" id="ARBA00022525"/>
    </source>
</evidence>
<keyword evidence="2" id="KW-0964">Secreted</keyword>
<name>A0A3Q3WF54_MOLML</name>
<dbReference type="PANTHER" id="PTHR46698:SF6">
    <property type="entry name" value="KIELIN_CHORDIN-LIKE PROTEIN"/>
    <property type="match status" value="1"/>
</dbReference>
<evidence type="ECO:0000313" key="6">
    <source>
        <dbReference type="Proteomes" id="UP000261620"/>
    </source>
</evidence>
<dbReference type="Proteomes" id="UP000261620">
    <property type="component" value="Unplaced"/>
</dbReference>
<protein>
    <recommendedName>
        <fullName evidence="4">VWFC domain-containing protein</fullName>
    </recommendedName>
</protein>
<dbReference type="Ensembl" id="ENSMMOT00000010965.1">
    <property type="protein sequence ID" value="ENSMMOP00000010782.1"/>
    <property type="gene ID" value="ENSMMOG00000008314.1"/>
</dbReference>
<dbReference type="STRING" id="94237.ENSMMOP00000010782"/>
<feature type="domain" description="VWFC" evidence="4">
    <location>
        <begin position="144"/>
        <end position="202"/>
    </location>
</feature>
<evidence type="ECO:0000259" key="4">
    <source>
        <dbReference type="PROSITE" id="PS50184"/>
    </source>
</evidence>
<accession>A0A3Q3WF54</accession>
<evidence type="ECO:0000256" key="1">
    <source>
        <dbReference type="ARBA" id="ARBA00004613"/>
    </source>
</evidence>
<keyword evidence="6" id="KW-1185">Reference proteome</keyword>
<dbReference type="PROSITE" id="PS01208">
    <property type="entry name" value="VWFC_1"/>
    <property type="match status" value="1"/>
</dbReference>
<dbReference type="InterPro" id="IPR052424">
    <property type="entry name" value="Kielin_Chordin-BMP_Reg"/>
</dbReference>
<evidence type="ECO:0000256" key="3">
    <source>
        <dbReference type="ARBA" id="ARBA00022729"/>
    </source>
</evidence>
<proteinExistence type="predicted"/>